<dbReference type="InterPro" id="IPR001650">
    <property type="entry name" value="Helicase_C-like"/>
</dbReference>
<dbReference type="GeneID" id="7198237"/>
<dbReference type="Gene3D" id="3.40.50.10810">
    <property type="entry name" value="Tandem AAA-ATPase domain"/>
    <property type="match status" value="1"/>
</dbReference>
<evidence type="ECO:0000256" key="1">
    <source>
        <dbReference type="ARBA" id="ARBA00022801"/>
    </source>
</evidence>
<dbReference type="Pfam" id="PF00176">
    <property type="entry name" value="SNF2-rel_dom"/>
    <property type="match status" value="1"/>
</dbReference>
<dbReference type="CDD" id="cd18793">
    <property type="entry name" value="SF2_C_SNF"/>
    <property type="match status" value="1"/>
</dbReference>
<dbReference type="InterPro" id="IPR000330">
    <property type="entry name" value="SNF2_N"/>
</dbReference>
<dbReference type="Proteomes" id="UP000000759">
    <property type="component" value="Chromosome 23"/>
</dbReference>
<dbReference type="Gene3D" id="3.40.50.300">
    <property type="entry name" value="P-loop containing nucleotide triphosphate hydrolases"/>
    <property type="match status" value="1"/>
</dbReference>
<dbReference type="AlphaFoldDB" id="B7GB29"/>
<dbReference type="GO" id="GO:0007131">
    <property type="term" value="P:reciprocal meiotic recombination"/>
    <property type="evidence" value="ECO:0007669"/>
    <property type="project" value="TreeGrafter"/>
</dbReference>
<feature type="domain" description="Helicase ATP-binding" evidence="3">
    <location>
        <begin position="342"/>
        <end position="538"/>
    </location>
</feature>
<dbReference type="PROSITE" id="PS51192">
    <property type="entry name" value="HELICASE_ATP_BIND_1"/>
    <property type="match status" value="1"/>
</dbReference>
<reference evidence="6" key="2">
    <citation type="submission" date="2008-08" db="EMBL/GenBank/DDBJ databases">
        <authorList>
            <consortium name="Diatom Consortium"/>
            <person name="Grigoriev I."/>
            <person name="Grimwood J."/>
            <person name="Kuo A."/>
            <person name="Otillar R.P."/>
            <person name="Salamov A."/>
            <person name="Detter J.C."/>
            <person name="Lindquist E."/>
            <person name="Shapiro H."/>
            <person name="Lucas S."/>
            <person name="Glavina del Rio T."/>
            <person name="Pitluck S."/>
            <person name="Rokhsar D."/>
            <person name="Bowler C."/>
        </authorList>
    </citation>
    <scope>GENOME REANNOTATION</scope>
    <source>
        <strain evidence="6">CCAP 1055/1</strain>
    </source>
</reference>
<dbReference type="GO" id="GO:0016787">
    <property type="term" value="F:hydrolase activity"/>
    <property type="evidence" value="ECO:0007669"/>
    <property type="project" value="UniProtKB-KW"/>
</dbReference>
<dbReference type="PANTHER" id="PTHR45629:SF7">
    <property type="entry name" value="DNA EXCISION REPAIR PROTEIN ERCC-6-RELATED"/>
    <property type="match status" value="1"/>
</dbReference>
<feature type="region of interest" description="Disordered" evidence="2">
    <location>
        <begin position="213"/>
        <end position="251"/>
    </location>
</feature>
<dbReference type="OrthoDB" id="413460at2759"/>
<keyword evidence="6" id="KW-1185">Reference proteome</keyword>
<dbReference type="Gene3D" id="1.20.120.850">
    <property type="entry name" value="SWI2/SNF2 ATPases, N-terminal domain"/>
    <property type="match status" value="1"/>
</dbReference>
<accession>B7GB29</accession>
<evidence type="ECO:0000313" key="6">
    <source>
        <dbReference type="Proteomes" id="UP000000759"/>
    </source>
</evidence>
<reference evidence="5 6" key="1">
    <citation type="journal article" date="2008" name="Nature">
        <title>The Phaeodactylum genome reveals the evolutionary history of diatom genomes.</title>
        <authorList>
            <person name="Bowler C."/>
            <person name="Allen A.E."/>
            <person name="Badger J.H."/>
            <person name="Grimwood J."/>
            <person name="Jabbari K."/>
            <person name="Kuo A."/>
            <person name="Maheswari U."/>
            <person name="Martens C."/>
            <person name="Maumus F."/>
            <person name="Otillar R.P."/>
            <person name="Rayko E."/>
            <person name="Salamov A."/>
            <person name="Vandepoele K."/>
            <person name="Beszteri B."/>
            <person name="Gruber A."/>
            <person name="Heijde M."/>
            <person name="Katinka M."/>
            <person name="Mock T."/>
            <person name="Valentin K."/>
            <person name="Verret F."/>
            <person name="Berges J.A."/>
            <person name="Brownlee C."/>
            <person name="Cadoret J.P."/>
            <person name="Chiovitti A."/>
            <person name="Choi C.J."/>
            <person name="Coesel S."/>
            <person name="De Martino A."/>
            <person name="Detter J.C."/>
            <person name="Durkin C."/>
            <person name="Falciatore A."/>
            <person name="Fournet J."/>
            <person name="Haruta M."/>
            <person name="Huysman M.J."/>
            <person name="Jenkins B.D."/>
            <person name="Jiroutova K."/>
            <person name="Jorgensen R.E."/>
            <person name="Joubert Y."/>
            <person name="Kaplan A."/>
            <person name="Kroger N."/>
            <person name="Kroth P.G."/>
            <person name="La Roche J."/>
            <person name="Lindquist E."/>
            <person name="Lommer M."/>
            <person name="Martin-Jezequel V."/>
            <person name="Lopez P.J."/>
            <person name="Lucas S."/>
            <person name="Mangogna M."/>
            <person name="McGinnis K."/>
            <person name="Medlin L.K."/>
            <person name="Montsant A."/>
            <person name="Oudot-Le Secq M.P."/>
            <person name="Napoli C."/>
            <person name="Obornik M."/>
            <person name="Parker M.S."/>
            <person name="Petit J.L."/>
            <person name="Porcel B.M."/>
            <person name="Poulsen N."/>
            <person name="Robison M."/>
            <person name="Rychlewski L."/>
            <person name="Rynearson T.A."/>
            <person name="Schmutz J."/>
            <person name="Shapiro H."/>
            <person name="Siaut M."/>
            <person name="Stanley M."/>
            <person name="Sussman M.R."/>
            <person name="Taylor A.R."/>
            <person name="Vardi A."/>
            <person name="von Dassow P."/>
            <person name="Vyverman W."/>
            <person name="Willis A."/>
            <person name="Wyrwicz L.S."/>
            <person name="Rokhsar D.S."/>
            <person name="Weissenbach J."/>
            <person name="Armbrust E.V."/>
            <person name="Green B.R."/>
            <person name="Van de Peer Y."/>
            <person name="Grigoriev I.V."/>
        </authorList>
    </citation>
    <scope>NUCLEOTIDE SEQUENCE [LARGE SCALE GENOMIC DNA]</scope>
    <source>
        <strain evidence="5 6">CCAP 1055/1</strain>
    </source>
</reference>
<dbReference type="InterPro" id="IPR014001">
    <property type="entry name" value="Helicase_ATP-bd"/>
</dbReference>
<keyword evidence="1" id="KW-0378">Hydrolase</keyword>
<dbReference type="InterPro" id="IPR050496">
    <property type="entry name" value="SNF2_RAD54_helicase_repair"/>
</dbReference>
<protein>
    <submittedName>
        <fullName evidence="5">Uncharacterized protein</fullName>
    </submittedName>
</protein>
<dbReference type="GO" id="GO:0015616">
    <property type="term" value="F:DNA translocase activity"/>
    <property type="evidence" value="ECO:0007669"/>
    <property type="project" value="TreeGrafter"/>
</dbReference>
<dbReference type="GO" id="GO:0000724">
    <property type="term" value="P:double-strand break repair via homologous recombination"/>
    <property type="evidence" value="ECO:0007669"/>
    <property type="project" value="TreeGrafter"/>
</dbReference>
<dbReference type="HOGENOM" id="CLU_304737_0_0_1"/>
<name>B7GB29_PHATC</name>
<dbReference type="STRING" id="556484.B7GB29"/>
<dbReference type="SMART" id="SM00490">
    <property type="entry name" value="HELICc"/>
    <property type="match status" value="1"/>
</dbReference>
<sequence>MTKPKSCVSYSVLYYKRAANTKKVYQRKGVTTLDGVLTIHSDSSRIVLRSADGADVPTQNDALNAWSKAAKAPGMLVLSSVQRDVAQQTWSEDDEFTVGPYRIEILKRLDPNENCSPVINNIDIVRGPSVVHGQTVRTGVPMQALPSRTRLPLKRKALPLQSTSTLSLGKRVIGALARKTIPATTPAIGSIAQSCELVKSGIASKCTVDKGTSRTLLPTARPSPPTMVRRTPLVSRSNTTTTTSQSNLKRRTTPLMGLKYTLAKNRAKLASCPATRRYLPGATSTSTIPATNTSPPQSSTNLLANVPLPASVRSVLRPHQEEGVEFLWQALAPMAVSGNEQNDTQSPARGAILADEMGLGKTLMTIAIIAGLHRRQRDKTTPLSVKPSQLLCFGSFQQFIVVCPSSLVTNWAREFDKWIGRASQPKRVVIQKGGEEGVAAMRAYCAGMLKKKKQLQKIGQVLIVSYDLLRRQVEHLQDACAFGLLVVDEGHRLKNTSGSLTLTALESLTADARLCITATPMQNNLSEFYNLVNFVRPDVLGSLNEFRDSFDRPISAANHKHATPSQIATSRERSSALETLTKPFILRRLQADVLKSMLPPRVETLLFCRPSETQRALYHQLTARISGGSCTDGGTDALKTLTTLRKICTHPSICNDDNVKPWNRPEKGPCLKYDIALSGKMTVLDKLLQSIRENAPNDKIVVVSNYTSALTIVESLILGPRKLGFLRLDGGTESSQRQPLVESFNRSHPEKVFCLLLSSKAGGCGLNLVGANRLLLLDPDWNPASDVQAMGRVYRQGQTKPCWIYRLFTTGTVEEVILQRQLQKGNLTAWTVDGGKSSRQNSSDSRAKFSKEELTAAFTLKDEYCICDTKQKMGLAWPAYNRGTLSQYDDAPMKETAMSLSETLSFVHVVNDDACAEEEQDAALSTASSTHSALVNFSSNEVVSDTKQSNCKKHLEVFHCDDSLAVGDSDSEEEF</sequence>
<dbReference type="PANTHER" id="PTHR45629">
    <property type="entry name" value="SNF2/RAD54 FAMILY MEMBER"/>
    <property type="match status" value="1"/>
</dbReference>
<dbReference type="RefSeq" id="XP_002184301.1">
    <property type="nucleotide sequence ID" value="XM_002184265.1"/>
</dbReference>
<dbReference type="GO" id="GO:0005524">
    <property type="term" value="F:ATP binding"/>
    <property type="evidence" value="ECO:0007669"/>
    <property type="project" value="InterPro"/>
</dbReference>
<dbReference type="Pfam" id="PF00271">
    <property type="entry name" value="Helicase_C"/>
    <property type="match status" value="1"/>
</dbReference>
<dbReference type="eggNOG" id="KOG0390">
    <property type="taxonomic scope" value="Eukaryota"/>
</dbReference>
<proteinExistence type="predicted"/>
<dbReference type="InterPro" id="IPR027417">
    <property type="entry name" value="P-loop_NTPase"/>
</dbReference>
<dbReference type="EMBL" id="CM000625">
    <property type="protein sequence ID" value="EEC44050.1"/>
    <property type="molecule type" value="Genomic_DNA"/>
</dbReference>
<feature type="domain" description="Helicase C-terminal" evidence="4">
    <location>
        <begin position="683"/>
        <end position="843"/>
    </location>
</feature>
<organism evidence="5 6">
    <name type="scientific">Phaeodactylum tricornutum (strain CCAP 1055/1)</name>
    <dbReference type="NCBI Taxonomy" id="556484"/>
    <lineage>
        <taxon>Eukaryota</taxon>
        <taxon>Sar</taxon>
        <taxon>Stramenopiles</taxon>
        <taxon>Ochrophyta</taxon>
        <taxon>Bacillariophyta</taxon>
        <taxon>Bacillariophyceae</taxon>
        <taxon>Bacillariophycidae</taxon>
        <taxon>Naviculales</taxon>
        <taxon>Phaeodactylaceae</taxon>
        <taxon>Phaeodactylum</taxon>
    </lineage>
</organism>
<dbReference type="InterPro" id="IPR049730">
    <property type="entry name" value="SNF2/RAD54-like_C"/>
</dbReference>
<dbReference type="InParanoid" id="B7GB29"/>
<evidence type="ECO:0000259" key="4">
    <source>
        <dbReference type="PROSITE" id="PS51194"/>
    </source>
</evidence>
<dbReference type="SMART" id="SM00487">
    <property type="entry name" value="DEXDc"/>
    <property type="match status" value="1"/>
</dbReference>
<dbReference type="GO" id="GO:0005634">
    <property type="term" value="C:nucleus"/>
    <property type="evidence" value="ECO:0007669"/>
    <property type="project" value="TreeGrafter"/>
</dbReference>
<dbReference type="KEGG" id="pti:PHATRDRAFT_49572"/>
<dbReference type="SUPFAM" id="SSF52540">
    <property type="entry name" value="P-loop containing nucleoside triphosphate hydrolases"/>
    <property type="match status" value="2"/>
</dbReference>
<gene>
    <name evidence="5" type="ORF">PHATRDRAFT_49572</name>
</gene>
<evidence type="ECO:0000256" key="2">
    <source>
        <dbReference type="SAM" id="MobiDB-lite"/>
    </source>
</evidence>
<dbReference type="PaxDb" id="2850-Phatr49572"/>
<dbReference type="InterPro" id="IPR038718">
    <property type="entry name" value="SNF2-like_sf"/>
</dbReference>
<evidence type="ECO:0000259" key="3">
    <source>
        <dbReference type="PROSITE" id="PS51192"/>
    </source>
</evidence>
<dbReference type="PROSITE" id="PS51194">
    <property type="entry name" value="HELICASE_CTER"/>
    <property type="match status" value="1"/>
</dbReference>
<evidence type="ECO:0000313" key="5">
    <source>
        <dbReference type="EMBL" id="EEC44050.1"/>
    </source>
</evidence>